<keyword evidence="7" id="KW-0067">ATP-binding</keyword>
<dbReference type="Pfam" id="PF25601">
    <property type="entry name" value="AAA_lid_14"/>
    <property type="match status" value="1"/>
</dbReference>
<keyword evidence="3" id="KW-0963">Cytoplasm</keyword>
<evidence type="ECO:0000256" key="6">
    <source>
        <dbReference type="ARBA" id="ARBA00022741"/>
    </source>
</evidence>
<evidence type="ECO:0000256" key="4">
    <source>
        <dbReference type="ARBA" id="ARBA00022491"/>
    </source>
</evidence>
<feature type="compositionally biased region" description="Acidic residues" evidence="18">
    <location>
        <begin position="487"/>
        <end position="519"/>
    </location>
</feature>
<evidence type="ECO:0000256" key="15">
    <source>
        <dbReference type="ARBA" id="ARBA00031910"/>
    </source>
</evidence>
<name>A0A4P2QN70_SORCE</name>
<dbReference type="Gene3D" id="1.10.10.60">
    <property type="entry name" value="Homeodomain-like"/>
    <property type="match status" value="1"/>
</dbReference>
<dbReference type="Gene3D" id="3.40.50.300">
    <property type="entry name" value="P-loop containing nucleotide triphosphate hydrolases"/>
    <property type="match status" value="1"/>
</dbReference>
<comment type="subcellular location">
    <subcellularLocation>
        <location evidence="1">Cytoplasm</location>
    </subcellularLocation>
</comment>
<dbReference type="PANTHER" id="PTHR32071:SF95">
    <property type="entry name" value="DNA-BINDING TRANSCRIPTIONAL REGULATOR NTRC"/>
    <property type="match status" value="1"/>
</dbReference>
<feature type="domain" description="Response regulatory" evidence="20">
    <location>
        <begin position="8"/>
        <end position="121"/>
    </location>
</feature>
<dbReference type="GO" id="GO:0006355">
    <property type="term" value="P:regulation of DNA-templated transcription"/>
    <property type="evidence" value="ECO:0007669"/>
    <property type="project" value="InterPro"/>
</dbReference>
<evidence type="ECO:0000256" key="5">
    <source>
        <dbReference type="ARBA" id="ARBA00022553"/>
    </source>
</evidence>
<dbReference type="Pfam" id="PF02954">
    <property type="entry name" value="HTH_8"/>
    <property type="match status" value="1"/>
</dbReference>
<dbReference type="InterPro" id="IPR002197">
    <property type="entry name" value="HTH_Fis"/>
</dbReference>
<evidence type="ECO:0000256" key="3">
    <source>
        <dbReference type="ARBA" id="ARBA00022490"/>
    </source>
</evidence>
<dbReference type="PROSITE" id="PS50045">
    <property type="entry name" value="SIGMA54_INTERACT_4"/>
    <property type="match status" value="1"/>
</dbReference>
<dbReference type="GO" id="GO:0005524">
    <property type="term" value="F:ATP binding"/>
    <property type="evidence" value="ECO:0007669"/>
    <property type="project" value="UniProtKB-KW"/>
</dbReference>
<dbReference type="PROSITE" id="PS50110">
    <property type="entry name" value="RESPONSE_REGULATORY"/>
    <property type="match status" value="1"/>
</dbReference>
<sequence length="532" mass="55653">MNARARARILLVDDEPAQRRNLARALVRDFDVLTAEDGPAALGLLATTRVEAVLLDLAMPRMSGAEVLEQIKAAHPDVEVVVMAGHAELDAAVAAVRAGAYAFVTKPVEPEAALSIAVERAIERRRLEARARALEERVGEHELLGEVIASSVAMQDAYRRALGVASVAAPLLLVGERGTGKELVARAVHRRGPRAGRRFVAVDCSALPAPRAEEELFGEGRGASPDGGVGGGLIDAADGGTLFLDEVSALPLAAQARLLRVLTHGEVAGAGAAGAAGEPRRADVRVIASTCADLRARAAAGEFREDLLYRLGVIVIELPPLRRRREDIALLASHFLQRCARRHGRGVARIGPEAARLLREHAWPGNAGELESAIEHAVLSARGDAILPADLPPAVSGRAGPDRRPPRDALVLPAQLCELPYAEAKERAIEAFDRIYIGRLLQRTGNNLSEAARQAGMDRSNFRRLKKKVASRGDEAAVGDAAAEGEGPGEGDGAGEGEGPGEGDGAGEGEGPGEEDGDGAETAAPPRRGGAG</sequence>
<dbReference type="SUPFAM" id="SSF52172">
    <property type="entry name" value="CheY-like"/>
    <property type="match status" value="1"/>
</dbReference>
<dbReference type="RefSeq" id="WP_129575330.1">
    <property type="nucleotide sequence ID" value="NZ_CP012672.1"/>
</dbReference>
<evidence type="ECO:0000256" key="18">
    <source>
        <dbReference type="SAM" id="MobiDB-lite"/>
    </source>
</evidence>
<dbReference type="SUPFAM" id="SSF46689">
    <property type="entry name" value="Homeodomain-like"/>
    <property type="match status" value="1"/>
</dbReference>
<evidence type="ECO:0000256" key="16">
    <source>
        <dbReference type="PROSITE-ProRule" id="PRU00169"/>
    </source>
</evidence>
<feature type="modified residue" description="4-aspartylphosphate" evidence="16">
    <location>
        <position position="56"/>
    </location>
</feature>
<keyword evidence="13" id="KW-0535">Nitrogen fixation</keyword>
<dbReference type="GO" id="GO:0005737">
    <property type="term" value="C:cytoplasm"/>
    <property type="evidence" value="ECO:0007669"/>
    <property type="project" value="UniProtKB-SubCell"/>
</dbReference>
<dbReference type="InterPro" id="IPR011006">
    <property type="entry name" value="CheY-like_superfamily"/>
</dbReference>
<evidence type="ECO:0000313" key="21">
    <source>
        <dbReference type="EMBL" id="AUX31554.1"/>
    </source>
</evidence>
<dbReference type="SMART" id="SM00448">
    <property type="entry name" value="REC"/>
    <property type="match status" value="1"/>
</dbReference>
<evidence type="ECO:0000256" key="7">
    <source>
        <dbReference type="ARBA" id="ARBA00022840"/>
    </source>
</evidence>
<evidence type="ECO:0000256" key="13">
    <source>
        <dbReference type="ARBA" id="ARBA00023231"/>
    </source>
</evidence>
<dbReference type="GO" id="GO:0000160">
    <property type="term" value="P:phosphorelay signal transduction system"/>
    <property type="evidence" value="ECO:0007669"/>
    <property type="project" value="UniProtKB-KW"/>
</dbReference>
<keyword evidence="4" id="KW-0678">Repressor</keyword>
<evidence type="ECO:0000256" key="10">
    <source>
        <dbReference type="ARBA" id="ARBA00023125"/>
    </source>
</evidence>
<organism evidence="21 22">
    <name type="scientific">Sorangium cellulosum</name>
    <name type="common">Polyangium cellulosum</name>
    <dbReference type="NCBI Taxonomy" id="56"/>
    <lineage>
        <taxon>Bacteria</taxon>
        <taxon>Pseudomonadati</taxon>
        <taxon>Myxococcota</taxon>
        <taxon>Polyangia</taxon>
        <taxon>Polyangiales</taxon>
        <taxon>Polyangiaceae</taxon>
        <taxon>Sorangium</taxon>
    </lineage>
</organism>
<evidence type="ECO:0000256" key="2">
    <source>
        <dbReference type="ARBA" id="ARBA00019059"/>
    </source>
</evidence>
<feature type="region of interest" description="Disordered" evidence="18">
    <location>
        <begin position="467"/>
        <end position="532"/>
    </location>
</feature>
<dbReference type="Gene3D" id="1.10.8.60">
    <property type="match status" value="1"/>
</dbReference>
<dbReference type="InterPro" id="IPR001789">
    <property type="entry name" value="Sig_transdc_resp-reg_receiver"/>
</dbReference>
<proteinExistence type="predicted"/>
<dbReference type="Gene3D" id="3.40.50.2300">
    <property type="match status" value="1"/>
</dbReference>
<feature type="coiled-coil region" evidence="17">
    <location>
        <begin position="117"/>
        <end position="144"/>
    </location>
</feature>
<evidence type="ECO:0000259" key="20">
    <source>
        <dbReference type="PROSITE" id="PS50110"/>
    </source>
</evidence>
<dbReference type="AlphaFoldDB" id="A0A4P2QN70"/>
<evidence type="ECO:0000256" key="12">
    <source>
        <dbReference type="ARBA" id="ARBA00023163"/>
    </source>
</evidence>
<dbReference type="GO" id="GO:0043565">
    <property type="term" value="F:sequence-specific DNA binding"/>
    <property type="evidence" value="ECO:0007669"/>
    <property type="project" value="InterPro"/>
</dbReference>
<dbReference type="InterPro" id="IPR025943">
    <property type="entry name" value="Sigma_54_int_dom_ATP-bd_2"/>
</dbReference>
<dbReference type="CDD" id="cd00009">
    <property type="entry name" value="AAA"/>
    <property type="match status" value="1"/>
</dbReference>
<dbReference type="EMBL" id="CP012672">
    <property type="protein sequence ID" value="AUX31554.1"/>
    <property type="molecule type" value="Genomic_DNA"/>
</dbReference>
<dbReference type="PANTHER" id="PTHR32071">
    <property type="entry name" value="TRANSCRIPTIONAL REGULATORY PROTEIN"/>
    <property type="match status" value="1"/>
</dbReference>
<evidence type="ECO:0000259" key="19">
    <source>
        <dbReference type="PROSITE" id="PS50045"/>
    </source>
</evidence>
<dbReference type="SUPFAM" id="SSF52540">
    <property type="entry name" value="P-loop containing nucleoside triphosphate hydrolases"/>
    <property type="match status" value="1"/>
</dbReference>
<evidence type="ECO:0000313" key="22">
    <source>
        <dbReference type="Proteomes" id="UP000295497"/>
    </source>
</evidence>
<reference evidence="21 22" key="1">
    <citation type="submission" date="2015-09" db="EMBL/GenBank/DDBJ databases">
        <title>Sorangium comparison.</title>
        <authorList>
            <person name="Zaburannyi N."/>
            <person name="Bunk B."/>
            <person name="Overmann J."/>
            <person name="Mueller R."/>
        </authorList>
    </citation>
    <scope>NUCLEOTIDE SEQUENCE [LARGE SCALE GENOMIC DNA]</scope>
    <source>
        <strain evidence="21 22">So ce836</strain>
    </source>
</reference>
<keyword evidence="10" id="KW-0238">DNA-binding</keyword>
<evidence type="ECO:0000256" key="11">
    <source>
        <dbReference type="ARBA" id="ARBA00023159"/>
    </source>
</evidence>
<keyword evidence="6" id="KW-0547">Nucleotide-binding</keyword>
<dbReference type="Proteomes" id="UP000295497">
    <property type="component" value="Chromosome"/>
</dbReference>
<dbReference type="SMART" id="SM00382">
    <property type="entry name" value="AAA"/>
    <property type="match status" value="1"/>
</dbReference>
<protein>
    <recommendedName>
        <fullName evidence="2">DNA-binding transcriptional regulator NtrC</fullName>
    </recommendedName>
    <alternativeName>
        <fullName evidence="14">Nitrogen regulation protein NR(I)</fullName>
    </alternativeName>
    <alternativeName>
        <fullName evidence="15">Nitrogen regulator I</fullName>
    </alternativeName>
</protein>
<evidence type="ECO:0000256" key="14">
    <source>
        <dbReference type="ARBA" id="ARBA00029881"/>
    </source>
</evidence>
<gene>
    <name evidence="21" type="primary">ompR</name>
    <name evidence="21" type="ORF">SOCE836_036850</name>
</gene>
<keyword evidence="12" id="KW-0804">Transcription</keyword>
<keyword evidence="9" id="KW-0805">Transcription regulation</keyword>
<dbReference type="PROSITE" id="PS00676">
    <property type="entry name" value="SIGMA54_INTERACT_2"/>
    <property type="match status" value="1"/>
</dbReference>
<dbReference type="InterPro" id="IPR058031">
    <property type="entry name" value="AAA_lid_NorR"/>
</dbReference>
<accession>A0A4P2QN70</accession>
<dbReference type="InterPro" id="IPR003593">
    <property type="entry name" value="AAA+_ATPase"/>
</dbReference>
<dbReference type="InterPro" id="IPR009057">
    <property type="entry name" value="Homeodomain-like_sf"/>
</dbReference>
<keyword evidence="17" id="KW-0175">Coiled coil</keyword>
<evidence type="ECO:0000256" key="9">
    <source>
        <dbReference type="ARBA" id="ARBA00023015"/>
    </source>
</evidence>
<dbReference type="InterPro" id="IPR002078">
    <property type="entry name" value="Sigma_54_int"/>
</dbReference>
<evidence type="ECO:0000256" key="8">
    <source>
        <dbReference type="ARBA" id="ARBA00023012"/>
    </source>
</evidence>
<dbReference type="InterPro" id="IPR027417">
    <property type="entry name" value="P-loop_NTPase"/>
</dbReference>
<keyword evidence="11" id="KW-0010">Activator</keyword>
<keyword evidence="5 16" id="KW-0597">Phosphoprotein</keyword>
<feature type="compositionally biased region" description="Low complexity" evidence="18">
    <location>
        <begin position="476"/>
        <end position="485"/>
    </location>
</feature>
<keyword evidence="8" id="KW-0902">Two-component regulatory system</keyword>
<evidence type="ECO:0000256" key="1">
    <source>
        <dbReference type="ARBA" id="ARBA00004496"/>
    </source>
</evidence>
<evidence type="ECO:0000256" key="17">
    <source>
        <dbReference type="SAM" id="Coils"/>
    </source>
</evidence>
<dbReference type="Pfam" id="PF00072">
    <property type="entry name" value="Response_reg"/>
    <property type="match status" value="1"/>
</dbReference>
<feature type="domain" description="Sigma-54 factor interaction" evidence="19">
    <location>
        <begin position="147"/>
        <end position="379"/>
    </location>
</feature>
<dbReference type="Pfam" id="PF00158">
    <property type="entry name" value="Sigma54_activat"/>
    <property type="match status" value="1"/>
</dbReference>